<comment type="caution">
    <text evidence="2">The sequence shown here is derived from an EMBL/GenBank/DDBJ whole genome shotgun (WGS) entry which is preliminary data.</text>
</comment>
<gene>
    <name evidence="2" type="ORF">A3Q56_05573</name>
</gene>
<dbReference type="PANTHER" id="PTHR10658:SF11">
    <property type="entry name" value="VIBRATOR, ISOFORM B"/>
    <property type="match status" value="1"/>
</dbReference>
<dbReference type="FunFam" id="3.30.530.20:FF:000028">
    <property type="entry name" value="Phosphatidylinositol transfer protein 5"/>
    <property type="match status" value="1"/>
</dbReference>
<evidence type="ECO:0000313" key="3">
    <source>
        <dbReference type="Proteomes" id="UP000078046"/>
    </source>
</evidence>
<keyword evidence="3" id="KW-1185">Reference proteome</keyword>
<dbReference type="GO" id="GO:0008526">
    <property type="term" value="F:phosphatidylinositol transfer activity"/>
    <property type="evidence" value="ECO:0007669"/>
    <property type="project" value="TreeGrafter"/>
</dbReference>
<protein>
    <submittedName>
        <fullName evidence="2">Cytoplasmic phosphatidylinositol transfer protein 1</fullName>
    </submittedName>
</protein>
<dbReference type="InterPro" id="IPR023393">
    <property type="entry name" value="START-like_dom_sf"/>
</dbReference>
<dbReference type="OrthoDB" id="18453at2759"/>
<dbReference type="GO" id="GO:0035091">
    <property type="term" value="F:phosphatidylinositol binding"/>
    <property type="evidence" value="ECO:0007669"/>
    <property type="project" value="TreeGrafter"/>
</dbReference>
<dbReference type="EMBL" id="LWCA01000857">
    <property type="protein sequence ID" value="OAF66688.1"/>
    <property type="molecule type" value="Genomic_DNA"/>
</dbReference>
<dbReference type="SUPFAM" id="SSF55961">
    <property type="entry name" value="Bet v1-like"/>
    <property type="match status" value="1"/>
</dbReference>
<dbReference type="InterPro" id="IPR001666">
    <property type="entry name" value="PI_transfer"/>
</dbReference>
<evidence type="ECO:0000259" key="1">
    <source>
        <dbReference type="Pfam" id="PF02121"/>
    </source>
</evidence>
<reference evidence="2 3" key="1">
    <citation type="submission" date="2016-04" db="EMBL/GenBank/DDBJ databases">
        <title>The genome of Intoshia linei affirms orthonectids as highly simplified spiralians.</title>
        <authorList>
            <person name="Mikhailov K.V."/>
            <person name="Slusarev G.S."/>
            <person name="Nikitin M.A."/>
            <person name="Logacheva M.D."/>
            <person name="Penin A."/>
            <person name="Aleoshin V."/>
            <person name="Panchin Y.V."/>
        </authorList>
    </citation>
    <scope>NUCLEOTIDE SEQUENCE [LARGE SCALE GENOMIC DNA]</scope>
    <source>
        <strain evidence="2">Intl2013</strain>
        <tissue evidence="2">Whole animal</tissue>
    </source>
</reference>
<proteinExistence type="predicted"/>
<dbReference type="GO" id="GO:0008525">
    <property type="term" value="F:phosphatidylcholine transporter activity"/>
    <property type="evidence" value="ECO:0007669"/>
    <property type="project" value="TreeGrafter"/>
</dbReference>
<dbReference type="Proteomes" id="UP000078046">
    <property type="component" value="Unassembled WGS sequence"/>
</dbReference>
<feature type="domain" description="Phosphatidylinositol transfer protein N-terminal" evidence="1">
    <location>
        <begin position="1"/>
        <end position="258"/>
    </location>
</feature>
<dbReference type="InterPro" id="IPR055261">
    <property type="entry name" value="PI_transfer_N"/>
</dbReference>
<dbReference type="AlphaFoldDB" id="A0A177AXE1"/>
<dbReference type="Pfam" id="PF02121">
    <property type="entry name" value="IP_trans"/>
    <property type="match status" value="1"/>
</dbReference>
<dbReference type="PANTHER" id="PTHR10658">
    <property type="entry name" value="PHOSPHATIDYLINOSITOL TRANSFER PROTEIN"/>
    <property type="match status" value="1"/>
</dbReference>
<sequence length="274" mass="31219">MKLVEYRIPMPLTADEYKIGQLYSVADASSNETGGGEGVEVLVNEPFSQTEGVQPHEPLLAGHENGQYTKKIYHVASKLPLLVRKLAPAGSTEILEEAWNAYPYCRTIVTNPDYMKNSFEIKIETLHVDDDSGKLENVHKLNQEKLISRSVVNIDIASPPENKDYKSQTDPTKFKSEKTGRGHLTVGWMNDATVKMCCYKLVSVKFKWKVIGGKVESLIQRTEQRIFHNFHRELFCWVDKWHGMTIEDIRNYEQTTKELLDNKRKKGDVVGTTA</sequence>
<organism evidence="2 3">
    <name type="scientific">Intoshia linei</name>
    <dbReference type="NCBI Taxonomy" id="1819745"/>
    <lineage>
        <taxon>Eukaryota</taxon>
        <taxon>Metazoa</taxon>
        <taxon>Spiralia</taxon>
        <taxon>Lophotrochozoa</taxon>
        <taxon>Mesozoa</taxon>
        <taxon>Orthonectida</taxon>
        <taxon>Rhopaluridae</taxon>
        <taxon>Intoshia</taxon>
    </lineage>
</organism>
<name>A0A177AXE1_9BILA</name>
<evidence type="ECO:0000313" key="2">
    <source>
        <dbReference type="EMBL" id="OAF66688.1"/>
    </source>
</evidence>
<dbReference type="GO" id="GO:0031210">
    <property type="term" value="F:phosphatidylcholine binding"/>
    <property type="evidence" value="ECO:0007669"/>
    <property type="project" value="TreeGrafter"/>
</dbReference>
<dbReference type="GO" id="GO:0071944">
    <property type="term" value="C:cell periphery"/>
    <property type="evidence" value="ECO:0007669"/>
    <property type="project" value="UniProtKB-ARBA"/>
</dbReference>
<dbReference type="Gene3D" id="3.30.530.20">
    <property type="match status" value="1"/>
</dbReference>
<dbReference type="GO" id="GO:0005737">
    <property type="term" value="C:cytoplasm"/>
    <property type="evidence" value="ECO:0007669"/>
    <property type="project" value="TreeGrafter"/>
</dbReference>
<accession>A0A177AXE1</accession>
<dbReference type="PRINTS" id="PR00391">
    <property type="entry name" value="PITRANSFER"/>
</dbReference>